<feature type="domain" description="Peptidoglycan binding-like" evidence="2">
    <location>
        <begin position="248"/>
        <end position="306"/>
    </location>
</feature>
<evidence type="ECO:0000259" key="2">
    <source>
        <dbReference type="Pfam" id="PF01471"/>
    </source>
</evidence>
<keyword evidence="4" id="KW-1185">Reference proteome</keyword>
<dbReference type="GO" id="GO:0009507">
    <property type="term" value="C:chloroplast"/>
    <property type="evidence" value="ECO:0007669"/>
    <property type="project" value="TreeGrafter"/>
</dbReference>
<accession>A0AAW1HNG4</accession>
<dbReference type="InterPro" id="IPR002477">
    <property type="entry name" value="Peptidoglycan-bd-like"/>
</dbReference>
<dbReference type="EMBL" id="JBDFQZ010000011">
    <property type="protein sequence ID" value="KAK9677821.1"/>
    <property type="molecule type" value="Genomic_DNA"/>
</dbReference>
<organism evidence="3 4">
    <name type="scientific">Saponaria officinalis</name>
    <name type="common">Common soapwort</name>
    <name type="synonym">Lychnis saponaria</name>
    <dbReference type="NCBI Taxonomy" id="3572"/>
    <lineage>
        <taxon>Eukaryota</taxon>
        <taxon>Viridiplantae</taxon>
        <taxon>Streptophyta</taxon>
        <taxon>Embryophyta</taxon>
        <taxon>Tracheophyta</taxon>
        <taxon>Spermatophyta</taxon>
        <taxon>Magnoliopsida</taxon>
        <taxon>eudicotyledons</taxon>
        <taxon>Gunneridae</taxon>
        <taxon>Pentapetalae</taxon>
        <taxon>Caryophyllales</taxon>
        <taxon>Caryophyllaceae</taxon>
        <taxon>Caryophylleae</taxon>
        <taxon>Saponaria</taxon>
    </lineage>
</organism>
<dbReference type="InterPro" id="IPR036410">
    <property type="entry name" value="HSP_DnaJ_Cys-rich_dom_sf"/>
</dbReference>
<dbReference type="InterPro" id="IPR036365">
    <property type="entry name" value="PGBD-like_sf"/>
</dbReference>
<reference evidence="3" key="1">
    <citation type="submission" date="2024-03" db="EMBL/GenBank/DDBJ databases">
        <title>WGS assembly of Saponaria officinalis var. Norfolk2.</title>
        <authorList>
            <person name="Jenkins J."/>
            <person name="Shu S."/>
            <person name="Grimwood J."/>
            <person name="Barry K."/>
            <person name="Goodstein D."/>
            <person name="Schmutz J."/>
            <person name="Leebens-Mack J."/>
            <person name="Osbourn A."/>
        </authorList>
    </citation>
    <scope>NUCLEOTIDE SEQUENCE [LARGE SCALE GENOMIC DNA]</scope>
    <source>
        <strain evidence="3">JIC</strain>
    </source>
</reference>
<dbReference type="GO" id="GO:0003756">
    <property type="term" value="F:protein disulfide isomerase activity"/>
    <property type="evidence" value="ECO:0007669"/>
    <property type="project" value="TreeGrafter"/>
</dbReference>
<comment type="caution">
    <text evidence="3">The sequence shown here is derived from an EMBL/GenBank/DDBJ whole genome shotgun (WGS) entry which is preliminary data.</text>
</comment>
<gene>
    <name evidence="3" type="ORF">RND81_11G169600</name>
</gene>
<evidence type="ECO:0000256" key="1">
    <source>
        <dbReference type="SAM" id="MobiDB-lite"/>
    </source>
</evidence>
<dbReference type="Proteomes" id="UP001443914">
    <property type="component" value="Unassembled WGS sequence"/>
</dbReference>
<sequence>MAVMISNTYLYSPKLSSSFRTTTFHNQSYNHTKWFHYNLKQYTGLITCKSSSSANSHGGGGGGDFDATEEPRWLREEQRWLREEQRWLREEARWNAERNSLLLQIQHLQSQLDRLRRARNDDSVDLDVNFVVDDADDDSASKTLVKMAALLKGLRNDKSISVSENNSKRIADFVVDDGDDDSADQTLGKMADLLKGLRNDSDSSGVSGDDSKRIIDNSVSATESKSSNKNKDKKKTSSSPSLRMGAEGDEVRILQEALMSLGFYSGEEDMEYSSFSEGTARAVKTWQASIGIREDGIMTAELLERLYASQEFQSSESSLKANVGKFDEANGAVAKVSEGQQTEVTKESTIVDVPHDRVFLLGENRWEEPSRLNKSKVNTQASAAKCLTCKGEGRLLCMECDGTGEPNVEEQFLDWVEEAAKCPYCEGVGFNVCDVCDGKPVL</sequence>
<dbReference type="InterPro" id="IPR036366">
    <property type="entry name" value="PGBDSf"/>
</dbReference>
<evidence type="ECO:0000313" key="3">
    <source>
        <dbReference type="EMBL" id="KAK9677821.1"/>
    </source>
</evidence>
<name>A0AAW1HNG4_SAPOF</name>
<dbReference type="Gene3D" id="1.10.101.10">
    <property type="entry name" value="PGBD-like superfamily/PGBD"/>
    <property type="match status" value="1"/>
</dbReference>
<feature type="region of interest" description="Disordered" evidence="1">
    <location>
        <begin position="198"/>
        <end position="247"/>
    </location>
</feature>
<dbReference type="SUPFAM" id="SSF47090">
    <property type="entry name" value="PGBD-like"/>
    <property type="match status" value="1"/>
</dbReference>
<dbReference type="PANTHER" id="PTHR15852">
    <property type="entry name" value="PLASTID TRANSCRIPTIONALLY ACTIVE PROTEIN"/>
    <property type="match status" value="1"/>
</dbReference>
<dbReference type="AlphaFoldDB" id="A0AAW1HNG4"/>
<evidence type="ECO:0000313" key="4">
    <source>
        <dbReference type="Proteomes" id="UP001443914"/>
    </source>
</evidence>
<dbReference type="GO" id="GO:0009658">
    <property type="term" value="P:chloroplast organization"/>
    <property type="evidence" value="ECO:0007669"/>
    <property type="project" value="TreeGrafter"/>
</dbReference>
<protein>
    <recommendedName>
        <fullName evidence="2">Peptidoglycan binding-like domain-containing protein</fullName>
    </recommendedName>
</protein>
<dbReference type="SUPFAM" id="SSF57938">
    <property type="entry name" value="DnaJ/Hsp40 cysteine-rich domain"/>
    <property type="match status" value="1"/>
</dbReference>
<dbReference type="PANTHER" id="PTHR15852:SF16">
    <property type="entry name" value="PROTEIN DISULFIDE ISOMERASE PTAC5, CHLOROPLASTIC"/>
    <property type="match status" value="1"/>
</dbReference>
<proteinExistence type="predicted"/>
<dbReference type="Pfam" id="PF01471">
    <property type="entry name" value="PG_binding_1"/>
    <property type="match status" value="1"/>
</dbReference>